<dbReference type="Pfam" id="PF02175">
    <property type="entry name" value="7TM_GPCR_Srb"/>
    <property type="match status" value="1"/>
</dbReference>
<name>A0A158PBV4_ANGCA</name>
<reference evidence="4" key="2">
    <citation type="submission" date="2016-04" db="UniProtKB">
        <authorList>
            <consortium name="WormBaseParasite"/>
        </authorList>
    </citation>
    <scope>IDENTIFICATION</scope>
</reference>
<evidence type="ECO:0000256" key="2">
    <source>
        <dbReference type="SAM" id="Phobius"/>
    </source>
</evidence>
<keyword evidence="3" id="KW-1185">Reference proteome</keyword>
<protein>
    <submittedName>
        <fullName evidence="4">7TM_GPCR_Srx domain-containing protein</fullName>
    </submittedName>
</protein>
<dbReference type="Proteomes" id="UP000035642">
    <property type="component" value="Unassembled WGS sequence"/>
</dbReference>
<keyword evidence="2" id="KW-0812">Transmembrane</keyword>
<proteinExistence type="inferred from homology"/>
<reference evidence="3" key="1">
    <citation type="submission" date="2012-09" db="EMBL/GenBank/DDBJ databases">
        <authorList>
            <person name="Martin A.A."/>
        </authorList>
    </citation>
    <scope>NUCLEOTIDE SEQUENCE</scope>
</reference>
<comment type="similarity">
    <text evidence="1">Belongs to the nematode receptor-like protein srb family.</text>
</comment>
<dbReference type="InterPro" id="IPR002184">
    <property type="entry name" value="7TM_GPCR_serpentine_rcpt_Srb"/>
</dbReference>
<evidence type="ECO:0000256" key="1">
    <source>
        <dbReference type="ARBA" id="ARBA00006860"/>
    </source>
</evidence>
<dbReference type="GO" id="GO:0016020">
    <property type="term" value="C:membrane"/>
    <property type="evidence" value="ECO:0007669"/>
    <property type="project" value="InterPro"/>
</dbReference>
<sequence>MFAAGFFTARNYVKTNHNDAEIFEKPRITIQLHYLLKPFLFTDPCHIFLSKFLYASSHVIMVFIVLSTQFFQIAILIERCVATVLVHDYESKYERIGPSLIAAVITVTTAIIAVLYRNANFEGFHLNWREDPVGSSSLSIAFILMMVSMNLLGLVCTVALRYVNRRRIFCMSLSSRFQSMENRVSHEMLFWILLIQFTTLLFIDITALFIRLYNNIIPFSIVYEENIDYSINAAGF</sequence>
<dbReference type="GO" id="GO:0004888">
    <property type="term" value="F:transmembrane signaling receptor activity"/>
    <property type="evidence" value="ECO:0007669"/>
    <property type="project" value="InterPro"/>
</dbReference>
<feature type="transmembrane region" description="Helical" evidence="2">
    <location>
        <begin position="136"/>
        <end position="163"/>
    </location>
</feature>
<feature type="transmembrane region" description="Helical" evidence="2">
    <location>
        <begin position="98"/>
        <end position="116"/>
    </location>
</feature>
<dbReference type="PANTHER" id="PTHR31216">
    <property type="entry name" value="SERPENTINE RECEPTOR CLASS BETA-1-RELATED-RELATED"/>
    <property type="match status" value="1"/>
</dbReference>
<dbReference type="PANTHER" id="PTHR31216:SF11">
    <property type="entry name" value="SERPENTINE RECEPTOR CLASS BETA-16-RELATED"/>
    <property type="match status" value="1"/>
</dbReference>
<keyword evidence="2" id="KW-1133">Transmembrane helix</keyword>
<dbReference type="AlphaFoldDB" id="A0A158PBV4"/>
<accession>A0A158PBV4</accession>
<dbReference type="WBParaSite" id="ACAC_0001150101-mRNA-1">
    <property type="protein sequence ID" value="ACAC_0001150101-mRNA-1"/>
    <property type="gene ID" value="ACAC_0001150101"/>
</dbReference>
<dbReference type="GO" id="GO:0007606">
    <property type="term" value="P:sensory perception of chemical stimulus"/>
    <property type="evidence" value="ECO:0007669"/>
    <property type="project" value="InterPro"/>
</dbReference>
<evidence type="ECO:0000313" key="3">
    <source>
        <dbReference type="Proteomes" id="UP000035642"/>
    </source>
</evidence>
<evidence type="ECO:0000313" key="4">
    <source>
        <dbReference type="WBParaSite" id="ACAC_0001150101-mRNA-1"/>
    </source>
</evidence>
<feature type="transmembrane region" description="Helical" evidence="2">
    <location>
        <begin position="58"/>
        <end position="77"/>
    </location>
</feature>
<feature type="transmembrane region" description="Helical" evidence="2">
    <location>
        <begin position="188"/>
        <end position="210"/>
    </location>
</feature>
<keyword evidence="2" id="KW-0472">Membrane</keyword>
<organism evidence="3 4">
    <name type="scientific">Angiostrongylus cantonensis</name>
    <name type="common">Rat lungworm</name>
    <dbReference type="NCBI Taxonomy" id="6313"/>
    <lineage>
        <taxon>Eukaryota</taxon>
        <taxon>Metazoa</taxon>
        <taxon>Ecdysozoa</taxon>
        <taxon>Nematoda</taxon>
        <taxon>Chromadorea</taxon>
        <taxon>Rhabditida</taxon>
        <taxon>Rhabditina</taxon>
        <taxon>Rhabditomorpha</taxon>
        <taxon>Strongyloidea</taxon>
        <taxon>Metastrongylidae</taxon>
        <taxon>Angiostrongylus</taxon>
    </lineage>
</organism>
<dbReference type="PRINTS" id="PR00699">
    <property type="entry name" value="TMPROTEINSRB"/>
</dbReference>